<keyword evidence="3" id="KW-0233">DNA recombination</keyword>
<feature type="non-terminal residue" evidence="5">
    <location>
        <position position="1"/>
    </location>
</feature>
<dbReference type="STRING" id="671144.I4YJX7"/>
<dbReference type="InterPro" id="IPR007232">
    <property type="entry name" value="Rad52_Rad59_Rad22"/>
</dbReference>
<dbReference type="GO" id="GO:0003697">
    <property type="term" value="F:single-stranded DNA binding"/>
    <property type="evidence" value="ECO:0007669"/>
    <property type="project" value="UniProtKB-ARBA"/>
</dbReference>
<organism evidence="5 6">
    <name type="scientific">Wallemia mellicola (strain ATCC MYA-4683 / CBS 633.66)</name>
    <name type="common">Wallemia sebi (CBS 633.66)</name>
    <dbReference type="NCBI Taxonomy" id="671144"/>
    <lineage>
        <taxon>Eukaryota</taxon>
        <taxon>Fungi</taxon>
        <taxon>Dikarya</taxon>
        <taxon>Basidiomycota</taxon>
        <taxon>Wallemiomycotina</taxon>
        <taxon>Wallemiomycetes</taxon>
        <taxon>Wallemiales</taxon>
        <taxon>Wallemiaceae</taxon>
        <taxon>Wallemia</taxon>
    </lineage>
</organism>
<dbReference type="HOGENOM" id="CLU_100405_1_0_1"/>
<keyword evidence="4" id="KW-0234">DNA repair</keyword>
<evidence type="ECO:0000313" key="5">
    <source>
        <dbReference type="EMBL" id="EIM24269.1"/>
    </source>
</evidence>
<dbReference type="InterPro" id="IPR042525">
    <property type="entry name" value="Rad52_Rad59_Rad22_sf"/>
</dbReference>
<dbReference type="Proteomes" id="UP000005242">
    <property type="component" value="Unassembled WGS sequence"/>
</dbReference>
<feature type="non-terminal residue" evidence="5">
    <location>
        <position position="137"/>
    </location>
</feature>
<dbReference type="InParanoid" id="I4YJX7"/>
<dbReference type="GeneID" id="18470610"/>
<proteinExistence type="inferred from homology"/>
<dbReference type="SUPFAM" id="SSF54768">
    <property type="entry name" value="dsRNA-binding domain-like"/>
    <property type="match status" value="1"/>
</dbReference>
<dbReference type="OMA" id="NEESRRY"/>
<dbReference type="OrthoDB" id="206565at2759"/>
<keyword evidence="2" id="KW-0227">DNA damage</keyword>
<dbReference type="GO" id="GO:0006312">
    <property type="term" value="P:mitotic recombination"/>
    <property type="evidence" value="ECO:0007669"/>
    <property type="project" value="TreeGrafter"/>
</dbReference>
<dbReference type="GO" id="GO:0005634">
    <property type="term" value="C:nucleus"/>
    <property type="evidence" value="ECO:0007669"/>
    <property type="project" value="TreeGrafter"/>
</dbReference>
<dbReference type="Gene3D" id="3.30.390.80">
    <property type="entry name" value="DNA repair protein Rad52/59/22"/>
    <property type="match status" value="1"/>
</dbReference>
<evidence type="ECO:0000256" key="3">
    <source>
        <dbReference type="ARBA" id="ARBA00023172"/>
    </source>
</evidence>
<protein>
    <submittedName>
        <fullName evidence="5">DsRNA-binding domain-like protein</fullName>
    </submittedName>
</protein>
<dbReference type="GO" id="GO:0000724">
    <property type="term" value="P:double-strand break repair via homologous recombination"/>
    <property type="evidence" value="ECO:0007669"/>
    <property type="project" value="UniProtKB-ARBA"/>
</dbReference>
<dbReference type="AlphaFoldDB" id="I4YJX7"/>
<accession>I4YJX7</accession>
<evidence type="ECO:0000256" key="1">
    <source>
        <dbReference type="ARBA" id="ARBA00006638"/>
    </source>
</evidence>
<evidence type="ECO:0000313" key="6">
    <source>
        <dbReference type="Proteomes" id="UP000005242"/>
    </source>
</evidence>
<dbReference type="EMBL" id="JH668223">
    <property type="protein sequence ID" value="EIM24269.1"/>
    <property type="molecule type" value="Genomic_DNA"/>
</dbReference>
<sequence length="137" mass="15124">LTKRLAPECISQRPGGGNSKVCYIEGHQAIALTNSIFGYDGWSSQIMDTKIVYIEQSPNHKWHCTAQALARVTVLSTGAFHEDVGFGDMANSPTRGAAIDKCMKEAVTDAVKRCLRYFGNSTGNCLYDNNYTREIVR</sequence>
<dbReference type="FunFam" id="3.30.390.80:FF:000001">
    <property type="entry name" value="DNA repair protein RAD52 homolog"/>
    <property type="match status" value="1"/>
</dbReference>
<dbReference type="RefSeq" id="XP_006955649.1">
    <property type="nucleotide sequence ID" value="XM_006955587.1"/>
</dbReference>
<reference evidence="5 6" key="1">
    <citation type="journal article" date="2012" name="Fungal Genet. Biol.">
        <title>The genome of the xerotolerant mold Wallemia sebi reveals adaptations to osmotic stress and suggests cryptic sexual reproduction.</title>
        <authorList>
            <person name="Padamsee M."/>
            <person name="Kumar T.K.A."/>
            <person name="Riley R."/>
            <person name="Binder M."/>
            <person name="Boyd A."/>
            <person name="Calvo A.M."/>
            <person name="Furukawa K."/>
            <person name="Hesse C."/>
            <person name="Hohmann S."/>
            <person name="James T.Y."/>
            <person name="LaButti K."/>
            <person name="Lapidus A."/>
            <person name="Lindquist E."/>
            <person name="Lucas S."/>
            <person name="Miller K."/>
            <person name="Shantappa S."/>
            <person name="Grigoriev I.V."/>
            <person name="Hibbett D.S."/>
            <person name="McLaughlin D.J."/>
            <person name="Spatafora J.W."/>
            <person name="Aime M.C."/>
        </authorList>
    </citation>
    <scope>NUCLEOTIDE SEQUENCE [LARGE SCALE GENOMIC DNA]</scope>
    <source>
        <strain evidence="6">ATCC MYA-4683 / CBS 633.66</strain>
    </source>
</reference>
<evidence type="ECO:0000256" key="4">
    <source>
        <dbReference type="ARBA" id="ARBA00023204"/>
    </source>
</evidence>
<name>I4YJX7_WALMC</name>
<gene>
    <name evidence="5" type="ORF">WALSEDRAFT_13165</name>
</gene>
<dbReference type="GO" id="GO:0045002">
    <property type="term" value="P:double-strand break repair via single-strand annealing"/>
    <property type="evidence" value="ECO:0007669"/>
    <property type="project" value="TreeGrafter"/>
</dbReference>
<dbReference type="PANTHER" id="PTHR12132:SF1">
    <property type="entry name" value="DNA REPAIR PROTEIN RAD52 HOMOLOG"/>
    <property type="match status" value="1"/>
</dbReference>
<dbReference type="eggNOG" id="KOG4141">
    <property type="taxonomic scope" value="Eukaryota"/>
</dbReference>
<comment type="similarity">
    <text evidence="1">Belongs to the RAD52 family.</text>
</comment>
<dbReference type="PANTHER" id="PTHR12132">
    <property type="entry name" value="DNA REPAIR AND RECOMBINATION PROTEIN RAD52, RAD59"/>
    <property type="match status" value="1"/>
</dbReference>
<dbReference type="KEGG" id="wse:WALSEDRAFT_13165"/>
<dbReference type="Pfam" id="PF04098">
    <property type="entry name" value="Rad52_Rad22"/>
    <property type="match status" value="1"/>
</dbReference>
<evidence type="ECO:0000256" key="2">
    <source>
        <dbReference type="ARBA" id="ARBA00022763"/>
    </source>
</evidence>
<dbReference type="InterPro" id="IPR041247">
    <property type="entry name" value="Rad52_fam"/>
</dbReference>
<keyword evidence="6" id="KW-1185">Reference proteome</keyword>